<evidence type="ECO:0000313" key="1">
    <source>
        <dbReference type="EMBL" id="DAF54018.1"/>
    </source>
</evidence>
<name>A0A8S5STY3_9CAUD</name>
<dbReference type="EMBL" id="BK032669">
    <property type="protein sequence ID" value="DAF54018.1"/>
    <property type="molecule type" value="Genomic_DNA"/>
</dbReference>
<proteinExistence type="predicted"/>
<organism evidence="1">
    <name type="scientific">Siphoviridae sp. ctFgp7</name>
    <dbReference type="NCBI Taxonomy" id="2827821"/>
    <lineage>
        <taxon>Viruses</taxon>
        <taxon>Duplodnaviria</taxon>
        <taxon>Heunggongvirae</taxon>
        <taxon>Uroviricota</taxon>
        <taxon>Caudoviricetes</taxon>
    </lineage>
</organism>
<sequence length="176" mass="20425">MMTKTNEEITPTPERFEEGDLVLVGKVWQKKYKAHVDMLAAEGKLGGWEERMFRLGAAEKLYADWCGSEYNPRITIDPARLPGGKSPNDANPDRMTRQDRYMYVMRKIGSFAEIVRFFVIEENNAAQWLKRCGIRRPSARRFRAVWRELCLGLDALARAYRDFYAEYGSLSAGWEE</sequence>
<reference evidence="1" key="1">
    <citation type="journal article" date="2021" name="Proc. Natl. Acad. Sci. U.S.A.">
        <title>A Catalog of Tens of Thousands of Viruses from Human Metagenomes Reveals Hidden Associations with Chronic Diseases.</title>
        <authorList>
            <person name="Tisza M.J."/>
            <person name="Buck C.B."/>
        </authorList>
    </citation>
    <scope>NUCLEOTIDE SEQUENCE</scope>
    <source>
        <strain evidence="1">CtFgp7</strain>
    </source>
</reference>
<protein>
    <submittedName>
        <fullName evidence="1">Uncharacterized protein</fullName>
    </submittedName>
</protein>
<accession>A0A8S5STY3</accession>